<gene>
    <name evidence="1" type="ORF">WBA_LOCUS7720</name>
</gene>
<dbReference type="Proteomes" id="UP000270924">
    <property type="component" value="Unassembled WGS sequence"/>
</dbReference>
<dbReference type="AlphaFoldDB" id="A0A3P7ED29"/>
<protein>
    <submittedName>
        <fullName evidence="1">Uncharacterized protein</fullName>
    </submittedName>
</protein>
<accession>A0A3P7ED29</accession>
<dbReference type="EMBL" id="UYWW01005741">
    <property type="protein sequence ID" value="VDM14334.1"/>
    <property type="molecule type" value="Genomic_DNA"/>
</dbReference>
<organism evidence="1 2">
    <name type="scientific">Wuchereria bancrofti</name>
    <dbReference type="NCBI Taxonomy" id="6293"/>
    <lineage>
        <taxon>Eukaryota</taxon>
        <taxon>Metazoa</taxon>
        <taxon>Ecdysozoa</taxon>
        <taxon>Nematoda</taxon>
        <taxon>Chromadorea</taxon>
        <taxon>Rhabditida</taxon>
        <taxon>Spirurina</taxon>
        <taxon>Spiruromorpha</taxon>
        <taxon>Filarioidea</taxon>
        <taxon>Onchocercidae</taxon>
        <taxon>Wuchereria</taxon>
    </lineage>
</organism>
<evidence type="ECO:0000313" key="2">
    <source>
        <dbReference type="Proteomes" id="UP000270924"/>
    </source>
</evidence>
<evidence type="ECO:0000313" key="1">
    <source>
        <dbReference type="EMBL" id="VDM14334.1"/>
    </source>
</evidence>
<dbReference type="InParanoid" id="A0A3P7ED29"/>
<proteinExistence type="predicted"/>
<sequence>MRLASAAGIGAHQLPDFNIIFSSIYASDAKPNFGFKANLALLKMSCSKLKHWANVIYEETETVTEDEVLLIVRLLRDEMIKDSKKSSQETRWLWNEQIALLHTLLNTYCFFFVISQGQPTSSAFAAATQPNTQIQLWAIRDEREWKP</sequence>
<name>A0A3P7ED29_WUCBA</name>
<reference evidence="1 2" key="1">
    <citation type="submission" date="2018-11" db="EMBL/GenBank/DDBJ databases">
        <authorList>
            <consortium name="Pathogen Informatics"/>
        </authorList>
    </citation>
    <scope>NUCLEOTIDE SEQUENCE [LARGE SCALE GENOMIC DNA]</scope>
</reference>
<dbReference type="OrthoDB" id="341421at2759"/>
<keyword evidence="2" id="KW-1185">Reference proteome</keyword>